<dbReference type="STRING" id="54262.CHITON_0414"/>
<keyword evidence="10" id="KW-1185">Reference proteome</keyword>
<dbReference type="Proteomes" id="UP000250189">
    <property type="component" value="Chromosome"/>
</dbReference>
<feature type="transmembrane region" description="Helical" evidence="5">
    <location>
        <begin position="312"/>
        <end position="329"/>
    </location>
</feature>
<gene>
    <name evidence="7" type="ORF">A3L04_02085</name>
    <name evidence="8" type="ORF">CHITON_0414</name>
</gene>
<dbReference type="CDD" id="cd06261">
    <property type="entry name" value="TM_PBP2"/>
    <property type="match status" value="1"/>
</dbReference>
<protein>
    <submittedName>
        <fullName evidence="8">Oligopeptide ABC transporter, permease protein</fullName>
    </submittedName>
    <submittedName>
        <fullName evidence="7">Peptide transporter</fullName>
    </submittedName>
</protein>
<dbReference type="PANTHER" id="PTHR43839:SF1">
    <property type="entry name" value="OPPC IN A BINDING PROTEIN-DEPENDENT TRANSPORT SYSTEM"/>
    <property type="match status" value="1"/>
</dbReference>
<evidence type="ECO:0000256" key="2">
    <source>
        <dbReference type="ARBA" id="ARBA00022692"/>
    </source>
</evidence>
<dbReference type="Gene3D" id="1.10.3720.10">
    <property type="entry name" value="MetI-like"/>
    <property type="match status" value="1"/>
</dbReference>
<dbReference type="AlphaFoldDB" id="A0A160VQM3"/>
<proteinExistence type="inferred from homology"/>
<evidence type="ECO:0000313" key="9">
    <source>
        <dbReference type="Proteomes" id="UP000093069"/>
    </source>
</evidence>
<keyword evidence="3 5" id="KW-1133">Transmembrane helix</keyword>
<keyword evidence="5" id="KW-0813">Transport</keyword>
<evidence type="ECO:0000313" key="7">
    <source>
        <dbReference type="EMBL" id="ASJ15949.1"/>
    </source>
</evidence>
<comment type="subcellular location">
    <subcellularLocation>
        <location evidence="5">Cell membrane</location>
        <topology evidence="5">Multi-pass membrane protein</topology>
    </subcellularLocation>
    <subcellularLocation>
        <location evidence="1">Membrane</location>
        <topology evidence="1">Multi-pass membrane protein</topology>
    </subcellularLocation>
</comment>
<comment type="similarity">
    <text evidence="5">Belongs to the binding-protein-dependent transport system permease family.</text>
</comment>
<dbReference type="InterPro" id="IPR035906">
    <property type="entry name" value="MetI-like_sf"/>
</dbReference>
<accession>A0A160VQM3</accession>
<feature type="transmembrane region" description="Helical" evidence="5">
    <location>
        <begin position="335"/>
        <end position="353"/>
    </location>
</feature>
<dbReference type="GO" id="GO:0005886">
    <property type="term" value="C:plasma membrane"/>
    <property type="evidence" value="ECO:0007669"/>
    <property type="project" value="UniProtKB-SubCell"/>
</dbReference>
<dbReference type="KEGG" id="tch:CHITON_0414"/>
<name>A0A160VQM3_9EURY</name>
<dbReference type="GO" id="GO:0055085">
    <property type="term" value="P:transmembrane transport"/>
    <property type="evidence" value="ECO:0007669"/>
    <property type="project" value="InterPro"/>
</dbReference>
<dbReference type="RefSeq" id="WP_068576288.1">
    <property type="nucleotide sequence ID" value="NZ_CP015193.1"/>
</dbReference>
<evidence type="ECO:0000256" key="5">
    <source>
        <dbReference type="RuleBase" id="RU363032"/>
    </source>
</evidence>
<evidence type="ECO:0000256" key="1">
    <source>
        <dbReference type="ARBA" id="ARBA00004141"/>
    </source>
</evidence>
<reference evidence="8" key="2">
    <citation type="submission" date="2016-01" db="EMBL/GenBank/DDBJ databases">
        <authorList>
            <person name="Oliw E.H."/>
        </authorList>
    </citation>
    <scope>NUCLEOTIDE SEQUENCE</scope>
    <source>
        <strain evidence="8">1</strain>
    </source>
</reference>
<dbReference type="Pfam" id="PF00528">
    <property type="entry name" value="BPD_transp_1"/>
    <property type="match status" value="1"/>
</dbReference>
<organism evidence="8 9">
    <name type="scientific">Thermococcus chitonophagus</name>
    <dbReference type="NCBI Taxonomy" id="54262"/>
    <lineage>
        <taxon>Archaea</taxon>
        <taxon>Methanobacteriati</taxon>
        <taxon>Methanobacteriota</taxon>
        <taxon>Thermococci</taxon>
        <taxon>Thermococcales</taxon>
        <taxon>Thermococcaceae</taxon>
        <taxon>Thermococcus</taxon>
    </lineage>
</organism>
<feature type="transmembrane region" description="Helical" evidence="5">
    <location>
        <begin position="389"/>
        <end position="407"/>
    </location>
</feature>
<dbReference type="OrthoDB" id="312811at2157"/>
<evidence type="ECO:0000259" key="6">
    <source>
        <dbReference type="PROSITE" id="PS50928"/>
    </source>
</evidence>
<reference evidence="7 10" key="3">
    <citation type="submission" date="2016-04" db="EMBL/GenBank/DDBJ databases">
        <title>Complete genome sequence of Thermococcus chitonophagus type strain GC74.</title>
        <authorList>
            <person name="Oger P.M."/>
        </authorList>
    </citation>
    <scope>NUCLEOTIDE SEQUENCE [LARGE SCALE GENOMIC DNA]</scope>
    <source>
        <strain evidence="7 10">GC74</strain>
    </source>
</reference>
<dbReference type="Pfam" id="PF12911">
    <property type="entry name" value="OppC_N"/>
    <property type="match status" value="1"/>
</dbReference>
<reference evidence="9" key="1">
    <citation type="submission" date="2016-01" db="EMBL/GenBank/DDBJ databases">
        <authorList>
            <person name="Vorgias C.E."/>
        </authorList>
    </citation>
    <scope>NUCLEOTIDE SEQUENCE [LARGE SCALE GENOMIC DNA]</scope>
</reference>
<dbReference type="GeneID" id="33321324"/>
<keyword evidence="4 5" id="KW-0472">Membrane</keyword>
<dbReference type="Proteomes" id="UP000093069">
    <property type="component" value="Chromosome I"/>
</dbReference>
<dbReference type="PANTHER" id="PTHR43839">
    <property type="entry name" value="OPPC IN A BINDING PROTEIN-DEPENDENT TRANSPORT SYSTEM"/>
    <property type="match status" value="1"/>
</dbReference>
<feature type="transmembrane region" description="Helical" evidence="5">
    <location>
        <begin position="274"/>
        <end position="300"/>
    </location>
</feature>
<dbReference type="SUPFAM" id="SSF161098">
    <property type="entry name" value="MetI-like"/>
    <property type="match status" value="1"/>
</dbReference>
<evidence type="ECO:0000256" key="4">
    <source>
        <dbReference type="ARBA" id="ARBA00023136"/>
    </source>
</evidence>
<dbReference type="InterPro" id="IPR025966">
    <property type="entry name" value="OppC_N"/>
</dbReference>
<dbReference type="InterPro" id="IPR000515">
    <property type="entry name" value="MetI-like"/>
</dbReference>
<dbReference type="PROSITE" id="PS50928">
    <property type="entry name" value="ABC_TM1"/>
    <property type="match status" value="1"/>
</dbReference>
<evidence type="ECO:0000313" key="8">
    <source>
        <dbReference type="EMBL" id="CUX77193.1"/>
    </source>
</evidence>
<dbReference type="EMBL" id="LN999010">
    <property type="protein sequence ID" value="CUX77193.1"/>
    <property type="molecule type" value="Genomic_DNA"/>
</dbReference>
<feature type="transmembrane region" description="Helical" evidence="5">
    <location>
        <begin position="441"/>
        <end position="466"/>
    </location>
</feature>
<evidence type="ECO:0000313" key="10">
    <source>
        <dbReference type="Proteomes" id="UP000250189"/>
    </source>
</evidence>
<keyword evidence="2 5" id="KW-0812">Transmembrane</keyword>
<evidence type="ECO:0000256" key="3">
    <source>
        <dbReference type="ARBA" id="ARBA00022989"/>
    </source>
</evidence>
<sequence>MRWVDVKDSLANFWFEFRRQKGGLLGIALLALLVFVAIAAPFITSPDIPQKWKLPWEDTPKAVPPVWYNWFAGKQLAPHKEYTFNDIKLLVNGEDLGGGMRYYKLEFTYDFKYDVPPTNIIIKGINVKLQDINTKANIIITVHRPDGKSIEVYSGDLIEGMVIQLAYDDISRNNIISWASQFESQKDLASIVPSTIDVMKVLFAKAQPGILVNPQPLKGTYKFDIEIYTFNPGDKVDFNHMKVIFTGRTYGYMGTDTMGRDIWAGLVWGTRISLIIGISVAVLSVFIGVLYGVASAYFGGWTDEMMMRFQEFMASIPTLPILILLASSFHGHVTLGIIVLLLVIFGWVGIARVSRSMALQIKEQTYVEAAIALGAGSGRIVFKHIMPQLLPYAFAQIALSVPGAILTEAGLSYLGLGDPTAVTWGQMLHDAQAASATINGYWWWVIPPGLAIALVSLTFVLLGTALDRVLNPRLRRL</sequence>
<dbReference type="EMBL" id="CP015193">
    <property type="protein sequence ID" value="ASJ15949.1"/>
    <property type="molecule type" value="Genomic_DNA"/>
</dbReference>
<feature type="domain" description="ABC transmembrane type-1" evidence="6">
    <location>
        <begin position="270"/>
        <end position="463"/>
    </location>
</feature>